<protein>
    <recommendedName>
        <fullName evidence="3">Gfo/Idh/MocA-like oxidoreductase N-terminal domain-containing protein</fullName>
    </recommendedName>
</protein>
<accession>A0A8J3N816</accession>
<dbReference type="EMBL" id="BNJK01000002">
    <property type="protein sequence ID" value="GHO99055.1"/>
    <property type="molecule type" value="Genomic_DNA"/>
</dbReference>
<sequence>MTTIKVGLVGLGEVAQVIHLPILQALSNKYEIAAICDISQELLAAMGSATTFLPLNAILTQQNSLSRKISTLCLL</sequence>
<evidence type="ECO:0000313" key="1">
    <source>
        <dbReference type="EMBL" id="GHO99055.1"/>
    </source>
</evidence>
<dbReference type="InterPro" id="IPR036291">
    <property type="entry name" value="NAD(P)-bd_dom_sf"/>
</dbReference>
<evidence type="ECO:0000313" key="2">
    <source>
        <dbReference type="Proteomes" id="UP000597444"/>
    </source>
</evidence>
<comment type="caution">
    <text evidence="1">The sequence shown here is derived from an EMBL/GenBank/DDBJ whole genome shotgun (WGS) entry which is preliminary data.</text>
</comment>
<reference evidence="1" key="1">
    <citation type="submission" date="2020-10" db="EMBL/GenBank/DDBJ databases">
        <title>Taxonomic study of unclassified bacteria belonging to the class Ktedonobacteria.</title>
        <authorList>
            <person name="Yabe S."/>
            <person name="Wang C.M."/>
            <person name="Zheng Y."/>
            <person name="Sakai Y."/>
            <person name="Cavaletti L."/>
            <person name="Monciardini P."/>
            <person name="Donadio S."/>
        </authorList>
    </citation>
    <scope>NUCLEOTIDE SEQUENCE</scope>
    <source>
        <strain evidence="1">ID150040</strain>
    </source>
</reference>
<dbReference type="RefSeq" id="WP_236065335.1">
    <property type="nucleotide sequence ID" value="NZ_BNJK01000002.1"/>
</dbReference>
<proteinExistence type="predicted"/>
<organism evidence="1 2">
    <name type="scientific">Reticulibacter mediterranei</name>
    <dbReference type="NCBI Taxonomy" id="2778369"/>
    <lineage>
        <taxon>Bacteria</taxon>
        <taxon>Bacillati</taxon>
        <taxon>Chloroflexota</taxon>
        <taxon>Ktedonobacteria</taxon>
        <taxon>Ktedonobacterales</taxon>
        <taxon>Reticulibacteraceae</taxon>
        <taxon>Reticulibacter</taxon>
    </lineage>
</organism>
<dbReference type="SUPFAM" id="SSF51735">
    <property type="entry name" value="NAD(P)-binding Rossmann-fold domains"/>
    <property type="match status" value="1"/>
</dbReference>
<keyword evidence="2" id="KW-1185">Reference proteome</keyword>
<name>A0A8J3N816_9CHLR</name>
<dbReference type="Proteomes" id="UP000597444">
    <property type="component" value="Unassembled WGS sequence"/>
</dbReference>
<dbReference type="AlphaFoldDB" id="A0A8J3N816"/>
<dbReference type="Gene3D" id="3.40.50.720">
    <property type="entry name" value="NAD(P)-binding Rossmann-like Domain"/>
    <property type="match status" value="1"/>
</dbReference>
<gene>
    <name evidence="1" type="ORF">KSF_091030</name>
</gene>
<evidence type="ECO:0008006" key="3">
    <source>
        <dbReference type="Google" id="ProtNLM"/>
    </source>
</evidence>